<evidence type="ECO:0000256" key="2">
    <source>
        <dbReference type="ARBA" id="ARBA00022475"/>
    </source>
</evidence>
<keyword evidence="3 6" id="KW-0812">Transmembrane</keyword>
<feature type="transmembrane region" description="Helical" evidence="6">
    <location>
        <begin position="302"/>
        <end position="325"/>
    </location>
</feature>
<comment type="subcellular location">
    <subcellularLocation>
        <location evidence="1">Cell membrane</location>
        <topology evidence="1">Multi-pass membrane protein</topology>
    </subcellularLocation>
</comment>
<keyword evidence="4 6" id="KW-1133">Transmembrane helix</keyword>
<dbReference type="Proteomes" id="UP000294901">
    <property type="component" value="Unassembled WGS sequence"/>
</dbReference>
<keyword evidence="9" id="KW-1185">Reference proteome</keyword>
<dbReference type="OrthoDB" id="5176391at2"/>
<reference evidence="8 9" key="1">
    <citation type="submission" date="2019-03" db="EMBL/GenBank/DDBJ databases">
        <title>Sequencing the genomes of 1000 actinobacteria strains.</title>
        <authorList>
            <person name="Klenk H.-P."/>
        </authorList>
    </citation>
    <scope>NUCLEOTIDE SEQUENCE [LARGE SCALE GENOMIC DNA]</scope>
    <source>
        <strain evidence="8 9">DSM 43805</strain>
    </source>
</reference>
<name>A0A4R6J9Q1_9ACTN</name>
<dbReference type="EMBL" id="SNWR01000002">
    <property type="protein sequence ID" value="TDO32383.1"/>
    <property type="molecule type" value="Genomic_DNA"/>
</dbReference>
<evidence type="ECO:0000256" key="3">
    <source>
        <dbReference type="ARBA" id="ARBA00022692"/>
    </source>
</evidence>
<feature type="domain" description="ABC3 transporter permease C-terminal" evidence="7">
    <location>
        <begin position="910"/>
        <end position="1023"/>
    </location>
</feature>
<feature type="transmembrane region" description="Helical" evidence="6">
    <location>
        <begin position="430"/>
        <end position="451"/>
    </location>
</feature>
<dbReference type="Pfam" id="PF02687">
    <property type="entry name" value="FtsX"/>
    <property type="match status" value="1"/>
</dbReference>
<feature type="transmembrane region" description="Helical" evidence="6">
    <location>
        <begin position="905"/>
        <end position="932"/>
    </location>
</feature>
<accession>A0A4R6J9Q1</accession>
<feature type="transmembrane region" description="Helical" evidence="6">
    <location>
        <begin position="346"/>
        <end position="376"/>
    </location>
</feature>
<gene>
    <name evidence="8" type="ORF">C8E87_7840</name>
</gene>
<dbReference type="GO" id="GO:0005886">
    <property type="term" value="C:plasma membrane"/>
    <property type="evidence" value="ECO:0007669"/>
    <property type="project" value="UniProtKB-SubCell"/>
</dbReference>
<feature type="transmembrane region" description="Helical" evidence="6">
    <location>
        <begin position="467"/>
        <end position="485"/>
    </location>
</feature>
<dbReference type="AlphaFoldDB" id="A0A4R6J9Q1"/>
<sequence>MLSLVARRARAQWPLLTALLATLVIGTTLLGTSTLLITRTSERSVEVTASRAEPDDVAVTAYVAGIGAADARSVAADTRSVLTSAVAPFTATTVTRASSVMRRLPVGGEAGGGYLAAIEDLPNRAVLVAGSWPRSSGAGGPMEAAVLQSTARLLGVEVGDRVRLGAELGRSPRPAVDVRVVAVVRPRQDAGWDRDPLGGAGYDPDPPENTSARPVRAYGPFLIDLDQLLAGGSALGRLEVAARPDLSEPTSRGLDELTASLLRADRKLAGTLGDRIEVERVASPLPQLLIDARRQQELTSGAVLALALIGLLLTAIALALAGRLTTGVRTGESDLLGTLGASRRQFTAVAALEAGGIAVIAVALAAPASALLFSALTHLPPLAAAGLTAAVTVTGAQVLVVAGAALALAALHVLLAAARPATVSRDRREVLARSGLDLLLLGLAAVGWWQLRSQPAGEGYRADAVRVLAPALILAAGAAVTLRALPPLLRVAERLAGRARGFAWSMAASGAARRPQAMAAGLLICLGCAAATFGTAFGSTWHTSQRDQADLSVGTDLALTLSTVPTTGQSAVVRDAAGGTVTPVARQNIVVGQWLGGPGSVPQLVALDTRSAGAVLRGRGPDWDEVTKPLQPPAPVAGVPLPRNAAPTVSGTATGDKPVLVTPQLLLQDDSGLRTGCAADPILLDGRRHAVTGCATVDGLRLIGVALPITGETEVQHISAIDVTMTLPGGGPAGPPWTVRSASPEARQLSGEKVSFDGRRLRLTAAVSFSDAAAASRVLVATAFPDPGPVPVVVSEQLASAIGASAGSELTFAVDQTAVHAVVSSVVPQVPSAPGSAAVLADVDWLSRTLAVRGNVNSPVTAWWAGDPAPDAAARMGELRLGTATTRDGEAERLTGSPLRSSYPAMLRVLVAAAVVLLLGGVLLHVVCDLQARAVEVARLRGLGVSRRGIRSALIGEHAAILVPLLVAGSGIGALATYLVAPLLIRSETGAAAVPPATAAWPWAAEGLLLAGLVAACAVTVSAVVFVQARRADAAHLRVAS</sequence>
<evidence type="ECO:0000313" key="9">
    <source>
        <dbReference type="Proteomes" id="UP000294901"/>
    </source>
</evidence>
<feature type="transmembrane region" description="Helical" evidence="6">
    <location>
        <begin position="396"/>
        <end position="418"/>
    </location>
</feature>
<organism evidence="8 9">
    <name type="scientific">Paractinoplanes brasiliensis</name>
    <dbReference type="NCBI Taxonomy" id="52695"/>
    <lineage>
        <taxon>Bacteria</taxon>
        <taxon>Bacillati</taxon>
        <taxon>Actinomycetota</taxon>
        <taxon>Actinomycetes</taxon>
        <taxon>Micromonosporales</taxon>
        <taxon>Micromonosporaceae</taxon>
        <taxon>Paractinoplanes</taxon>
    </lineage>
</organism>
<evidence type="ECO:0000256" key="5">
    <source>
        <dbReference type="ARBA" id="ARBA00023136"/>
    </source>
</evidence>
<keyword evidence="5 6" id="KW-0472">Membrane</keyword>
<evidence type="ECO:0000256" key="6">
    <source>
        <dbReference type="SAM" id="Phobius"/>
    </source>
</evidence>
<proteinExistence type="predicted"/>
<dbReference type="RefSeq" id="WP_133878362.1">
    <property type="nucleotide sequence ID" value="NZ_BOMD01000035.1"/>
</dbReference>
<feature type="transmembrane region" description="Helical" evidence="6">
    <location>
        <begin position="1001"/>
        <end position="1027"/>
    </location>
</feature>
<feature type="transmembrane region" description="Helical" evidence="6">
    <location>
        <begin position="953"/>
        <end position="981"/>
    </location>
</feature>
<evidence type="ECO:0000259" key="7">
    <source>
        <dbReference type="Pfam" id="PF02687"/>
    </source>
</evidence>
<comment type="caution">
    <text evidence="8">The sequence shown here is derived from an EMBL/GenBank/DDBJ whole genome shotgun (WGS) entry which is preliminary data.</text>
</comment>
<protein>
    <recommendedName>
        <fullName evidence="7">ABC3 transporter permease C-terminal domain-containing protein</fullName>
    </recommendedName>
</protein>
<evidence type="ECO:0000256" key="4">
    <source>
        <dbReference type="ARBA" id="ARBA00022989"/>
    </source>
</evidence>
<keyword evidence="2" id="KW-1003">Cell membrane</keyword>
<evidence type="ECO:0000313" key="8">
    <source>
        <dbReference type="EMBL" id="TDO32383.1"/>
    </source>
</evidence>
<feature type="transmembrane region" description="Helical" evidence="6">
    <location>
        <begin position="519"/>
        <end position="541"/>
    </location>
</feature>
<evidence type="ECO:0000256" key="1">
    <source>
        <dbReference type="ARBA" id="ARBA00004651"/>
    </source>
</evidence>
<dbReference type="InterPro" id="IPR003838">
    <property type="entry name" value="ABC3_permease_C"/>
</dbReference>